<dbReference type="Gene3D" id="3.60.40.10">
    <property type="entry name" value="PPM-type phosphatase domain"/>
    <property type="match status" value="1"/>
</dbReference>
<feature type="domain" description="PPM-type phosphatase" evidence="4">
    <location>
        <begin position="125"/>
        <end position="343"/>
    </location>
</feature>
<dbReference type="InterPro" id="IPR036457">
    <property type="entry name" value="PPM-type-like_dom_sf"/>
</dbReference>
<dbReference type="SUPFAM" id="SSF81606">
    <property type="entry name" value="PP2C-like"/>
    <property type="match status" value="1"/>
</dbReference>
<dbReference type="InterPro" id="IPR001932">
    <property type="entry name" value="PPM-type_phosphatase-like_dom"/>
</dbReference>
<reference evidence="5 6" key="1">
    <citation type="submission" date="2022-03" db="EMBL/GenBank/DDBJ databases">
        <title>Complete genome of Streptomyces rimosus ssp. rimosus R7 (=ATCC 10970).</title>
        <authorList>
            <person name="Beganovic S."/>
            <person name="Ruckert C."/>
            <person name="Busche T."/>
            <person name="Kalinowski J."/>
            <person name="Wittmann C."/>
        </authorList>
    </citation>
    <scope>NUCLEOTIDE SEQUENCE [LARGE SCALE GENOMIC DNA]</scope>
    <source>
        <strain evidence="5 6">R7</strain>
    </source>
</reference>
<keyword evidence="3" id="KW-1133">Transmembrane helix</keyword>
<dbReference type="InterPro" id="IPR052016">
    <property type="entry name" value="Bact_Sigma-Reg"/>
</dbReference>
<feature type="region of interest" description="Disordered" evidence="2">
    <location>
        <begin position="1"/>
        <end position="24"/>
    </location>
</feature>
<dbReference type="PANTHER" id="PTHR43156">
    <property type="entry name" value="STAGE II SPORULATION PROTEIN E-RELATED"/>
    <property type="match status" value="1"/>
</dbReference>
<feature type="transmembrane region" description="Helical" evidence="3">
    <location>
        <begin position="70"/>
        <end position="90"/>
    </location>
</feature>
<dbReference type="PANTHER" id="PTHR43156:SF2">
    <property type="entry name" value="STAGE II SPORULATION PROTEIN E"/>
    <property type="match status" value="1"/>
</dbReference>
<proteinExistence type="predicted"/>
<evidence type="ECO:0000313" key="6">
    <source>
        <dbReference type="Proteomes" id="UP000829494"/>
    </source>
</evidence>
<dbReference type="Pfam" id="PF07228">
    <property type="entry name" value="SpoIIE"/>
    <property type="match status" value="1"/>
</dbReference>
<evidence type="ECO:0000259" key="4">
    <source>
        <dbReference type="SMART" id="SM00331"/>
    </source>
</evidence>
<evidence type="ECO:0000256" key="2">
    <source>
        <dbReference type="SAM" id="MobiDB-lite"/>
    </source>
</evidence>
<name>A0ABY3ZFV4_STRRM</name>
<gene>
    <name evidence="5" type="ORF">SRIMR7_34775</name>
</gene>
<evidence type="ECO:0000313" key="5">
    <source>
        <dbReference type="EMBL" id="UNZ07329.1"/>
    </source>
</evidence>
<protein>
    <submittedName>
        <fullName evidence="5">Stage II sporulation protein E (SpoIIE)</fullName>
    </submittedName>
</protein>
<evidence type="ECO:0000256" key="1">
    <source>
        <dbReference type="ARBA" id="ARBA00022801"/>
    </source>
</evidence>
<dbReference type="Proteomes" id="UP000829494">
    <property type="component" value="Chromosome"/>
</dbReference>
<keyword evidence="6" id="KW-1185">Reference proteome</keyword>
<dbReference type="EMBL" id="CP094298">
    <property type="protein sequence ID" value="UNZ07329.1"/>
    <property type="molecule type" value="Genomic_DNA"/>
</dbReference>
<keyword evidence="3" id="KW-0472">Membrane</keyword>
<evidence type="ECO:0000256" key="3">
    <source>
        <dbReference type="SAM" id="Phobius"/>
    </source>
</evidence>
<dbReference type="SMART" id="SM00331">
    <property type="entry name" value="PP2C_SIG"/>
    <property type="match status" value="1"/>
</dbReference>
<feature type="transmembrane region" description="Helical" evidence="3">
    <location>
        <begin position="36"/>
        <end position="58"/>
    </location>
</feature>
<organism evidence="5 6">
    <name type="scientific">Streptomyces rimosus subsp. rimosus</name>
    <dbReference type="NCBI Taxonomy" id="132474"/>
    <lineage>
        <taxon>Bacteria</taxon>
        <taxon>Bacillati</taxon>
        <taxon>Actinomycetota</taxon>
        <taxon>Actinomycetes</taxon>
        <taxon>Kitasatosporales</taxon>
        <taxon>Streptomycetaceae</taxon>
        <taxon>Streptomyces</taxon>
    </lineage>
</organism>
<keyword evidence="3" id="KW-0812">Transmembrane</keyword>
<keyword evidence="1" id="KW-0378">Hydrolase</keyword>
<sequence>MPKPPPSTAERPTGKGRRRTGRPTAGRLRIVRCARLLSRALFVLAFALFVLAIAAVSIGSPNRGAAGPASRAAVCTALAAAPVAAVGEAIRQRRRRALSRADSSAATAQRVLLRPLPGRIGDLRLRGTYLPARTAPRSGGDLYDAVRGPYGVRLLIGDVRAKGMLAVEASAVLLRGFREAAYQEETLTGVARRLEGEARRHIARLPGAETPERFATALLVEIPSGPVARVVHCGHPEPLLIRDGLVRVCPPERPGAPIGMADLVGTGHTVHTLPFRVGDRLVLYTDGFTEARDAAGRFQPFAERVAERAAAPLDDLVDGLRADLVRHTGGEPRDDAALLAVEREPR</sequence>
<accession>A0ABY3ZFV4</accession>